<evidence type="ECO:0000259" key="2">
    <source>
        <dbReference type="Pfam" id="PF14622"/>
    </source>
</evidence>
<dbReference type="CDD" id="cd00593">
    <property type="entry name" value="RIBOc"/>
    <property type="match status" value="1"/>
</dbReference>
<dbReference type="AlphaFoldDB" id="A0A6A5K8N4"/>
<dbReference type="Proteomes" id="UP000800040">
    <property type="component" value="Unassembled WGS sequence"/>
</dbReference>
<organism evidence="3 4">
    <name type="scientific">Decorospora gaudefroyi</name>
    <dbReference type="NCBI Taxonomy" id="184978"/>
    <lineage>
        <taxon>Eukaryota</taxon>
        <taxon>Fungi</taxon>
        <taxon>Dikarya</taxon>
        <taxon>Ascomycota</taxon>
        <taxon>Pezizomycotina</taxon>
        <taxon>Dothideomycetes</taxon>
        <taxon>Pleosporomycetidae</taxon>
        <taxon>Pleosporales</taxon>
        <taxon>Pleosporineae</taxon>
        <taxon>Pleosporaceae</taxon>
        <taxon>Decorospora</taxon>
    </lineage>
</organism>
<dbReference type="OrthoDB" id="2281895at2759"/>
<dbReference type="InterPro" id="IPR036389">
    <property type="entry name" value="RNase_III_sf"/>
</dbReference>
<proteinExistence type="predicted"/>
<dbReference type="GO" id="GO:0004525">
    <property type="term" value="F:ribonuclease III activity"/>
    <property type="evidence" value="ECO:0007669"/>
    <property type="project" value="InterPro"/>
</dbReference>
<dbReference type="InterPro" id="IPR000999">
    <property type="entry name" value="RNase_III_dom"/>
</dbReference>
<feature type="domain" description="RNase III" evidence="2">
    <location>
        <begin position="108"/>
        <end position="262"/>
    </location>
</feature>
<evidence type="ECO:0000313" key="3">
    <source>
        <dbReference type="EMBL" id="KAF1830814.1"/>
    </source>
</evidence>
<feature type="compositionally biased region" description="Polar residues" evidence="1">
    <location>
        <begin position="10"/>
        <end position="28"/>
    </location>
</feature>
<dbReference type="GO" id="GO:0032543">
    <property type="term" value="P:mitochondrial translation"/>
    <property type="evidence" value="ECO:0007669"/>
    <property type="project" value="InterPro"/>
</dbReference>
<sequence length="276" mass="30670">MASKRPLRSMITTASSSQSLRPTQTSKASMVRTSACAFSSTASFRTPEHETQTADRPRWQQTPARMVAPFRIRPEAKGGVFKVNEDPRRLDEVYVRMLGPGGDKVLGDEVKWLAVTHKSFDHGRRGFNDRLAYLGRRIVELQTSQALINSPQENQWPRDANGKPQNDEFGRKPYLHPALNGLQGLSDEAEGLVLNRARLAPIAERYGLDKVTRWVPKRADNLKGSGIESVLMTSLYAIVGAVALERGGEVANKIVQDKILAPLGFSFAPDPYPRYV</sequence>
<reference evidence="3" key="1">
    <citation type="submission" date="2020-01" db="EMBL/GenBank/DDBJ databases">
        <authorList>
            <consortium name="DOE Joint Genome Institute"/>
            <person name="Haridas S."/>
            <person name="Albert R."/>
            <person name="Binder M."/>
            <person name="Bloem J."/>
            <person name="Labutti K."/>
            <person name="Salamov A."/>
            <person name="Andreopoulos B."/>
            <person name="Baker S.E."/>
            <person name="Barry K."/>
            <person name="Bills G."/>
            <person name="Bluhm B.H."/>
            <person name="Cannon C."/>
            <person name="Castanera R."/>
            <person name="Culley D.E."/>
            <person name="Daum C."/>
            <person name="Ezra D."/>
            <person name="Gonzalez J.B."/>
            <person name="Henrissat B."/>
            <person name="Kuo A."/>
            <person name="Liang C."/>
            <person name="Lipzen A."/>
            <person name="Lutzoni F."/>
            <person name="Magnuson J."/>
            <person name="Mondo S."/>
            <person name="Nolan M."/>
            <person name="Ohm R."/>
            <person name="Pangilinan J."/>
            <person name="Park H.-J."/>
            <person name="Ramirez L."/>
            <person name="Alfaro M."/>
            <person name="Sun H."/>
            <person name="Tritt A."/>
            <person name="Yoshinaga Y."/>
            <person name="Zwiers L.-H."/>
            <person name="Turgeon B.G."/>
            <person name="Goodwin S.B."/>
            <person name="Spatafora J.W."/>
            <person name="Crous P.W."/>
            <person name="Grigoriev I.V."/>
        </authorList>
    </citation>
    <scope>NUCLEOTIDE SEQUENCE</scope>
    <source>
        <strain evidence="3">P77</strain>
    </source>
</reference>
<evidence type="ECO:0000256" key="1">
    <source>
        <dbReference type="SAM" id="MobiDB-lite"/>
    </source>
</evidence>
<gene>
    <name evidence="3" type="ORF">BDW02DRAFT_506678</name>
</gene>
<dbReference type="GO" id="GO:0005762">
    <property type="term" value="C:mitochondrial large ribosomal subunit"/>
    <property type="evidence" value="ECO:0007669"/>
    <property type="project" value="InterPro"/>
</dbReference>
<dbReference type="GO" id="GO:0003735">
    <property type="term" value="F:structural constituent of ribosome"/>
    <property type="evidence" value="ECO:0007669"/>
    <property type="project" value="InterPro"/>
</dbReference>
<keyword evidence="4" id="KW-1185">Reference proteome</keyword>
<feature type="region of interest" description="Disordered" evidence="1">
    <location>
        <begin position="1"/>
        <end position="31"/>
    </location>
</feature>
<dbReference type="Pfam" id="PF14622">
    <property type="entry name" value="Ribonucleas_3_3"/>
    <property type="match status" value="1"/>
</dbReference>
<dbReference type="PANTHER" id="PTHR28160:SF1">
    <property type="entry name" value="LARGE RIBOSOMAL SUBUNIT PROTEIN ML57"/>
    <property type="match status" value="1"/>
</dbReference>
<accession>A0A6A5K8N4</accession>
<protein>
    <recommendedName>
        <fullName evidence="2">RNase III domain-containing protein</fullName>
    </recommendedName>
</protein>
<dbReference type="InterPro" id="IPR040030">
    <property type="entry name" value="Ribosomal_mL57"/>
</dbReference>
<evidence type="ECO:0000313" key="4">
    <source>
        <dbReference type="Proteomes" id="UP000800040"/>
    </source>
</evidence>
<dbReference type="GO" id="GO:0006396">
    <property type="term" value="P:RNA processing"/>
    <property type="evidence" value="ECO:0007669"/>
    <property type="project" value="InterPro"/>
</dbReference>
<dbReference type="EMBL" id="ML975383">
    <property type="protein sequence ID" value="KAF1830814.1"/>
    <property type="molecule type" value="Genomic_DNA"/>
</dbReference>
<dbReference type="FunFam" id="1.10.1520.10:FF:000018">
    <property type="entry name" value="RNase III domain protein"/>
    <property type="match status" value="1"/>
</dbReference>
<dbReference type="Gene3D" id="1.10.1520.10">
    <property type="entry name" value="Ribonuclease III domain"/>
    <property type="match status" value="1"/>
</dbReference>
<dbReference type="PANTHER" id="PTHR28160">
    <property type="entry name" value="54S RIBOSOMAL PROTEIN L15, MITOCHONDRIAL"/>
    <property type="match status" value="1"/>
</dbReference>
<name>A0A6A5K8N4_9PLEO</name>